<dbReference type="AlphaFoldDB" id="L9L226"/>
<evidence type="ECO:0000313" key="3">
    <source>
        <dbReference type="Proteomes" id="UP000011518"/>
    </source>
</evidence>
<evidence type="ECO:0000256" key="1">
    <source>
        <dbReference type="SAM" id="MobiDB-lite"/>
    </source>
</evidence>
<gene>
    <name evidence="2" type="ORF">TREES_T100015856</name>
</gene>
<name>L9L226_TUPCH</name>
<keyword evidence="3" id="KW-1185">Reference proteome</keyword>
<dbReference type="Proteomes" id="UP000011518">
    <property type="component" value="Unassembled WGS sequence"/>
</dbReference>
<dbReference type="InParanoid" id="L9L226"/>
<protein>
    <submittedName>
        <fullName evidence="2">Uncharacterized protein</fullName>
    </submittedName>
</protein>
<proteinExistence type="predicted"/>
<feature type="region of interest" description="Disordered" evidence="1">
    <location>
        <begin position="72"/>
        <end position="106"/>
    </location>
</feature>
<sequence>MGVGQQQLQLRHKCLTRLANRRVMWDESSNRLTRKPNRLMRTANQNVAPCYLLHDLKRIEDNFSSTLCQTQTVPGDRLKSSPNSEKLQPFPSMGTPWLRPCSTSVQPPELRSLPRAVCRRVSLLGPAPLPHQLGMEGRSKAFCAS</sequence>
<organism evidence="2 3">
    <name type="scientific">Tupaia chinensis</name>
    <name type="common">Chinese tree shrew</name>
    <name type="synonym">Tupaia belangeri chinensis</name>
    <dbReference type="NCBI Taxonomy" id="246437"/>
    <lineage>
        <taxon>Eukaryota</taxon>
        <taxon>Metazoa</taxon>
        <taxon>Chordata</taxon>
        <taxon>Craniata</taxon>
        <taxon>Vertebrata</taxon>
        <taxon>Euteleostomi</taxon>
        <taxon>Mammalia</taxon>
        <taxon>Eutheria</taxon>
        <taxon>Euarchontoglires</taxon>
        <taxon>Scandentia</taxon>
        <taxon>Tupaiidae</taxon>
        <taxon>Tupaia</taxon>
    </lineage>
</organism>
<reference evidence="3" key="1">
    <citation type="submission" date="2012-07" db="EMBL/GenBank/DDBJ databases">
        <title>Genome of the Chinese tree shrew, a rising model animal genetically related to primates.</title>
        <authorList>
            <person name="Zhang G."/>
            <person name="Fan Y."/>
            <person name="Yao Y."/>
            <person name="Huang Z."/>
        </authorList>
    </citation>
    <scope>NUCLEOTIDE SEQUENCE [LARGE SCALE GENOMIC DNA]</scope>
</reference>
<evidence type="ECO:0000313" key="2">
    <source>
        <dbReference type="EMBL" id="ELW68983.1"/>
    </source>
</evidence>
<reference evidence="3" key="2">
    <citation type="journal article" date="2013" name="Nat. Commun.">
        <title>Genome of the Chinese tree shrew.</title>
        <authorList>
            <person name="Fan Y."/>
            <person name="Huang Z.Y."/>
            <person name="Cao C.C."/>
            <person name="Chen C.S."/>
            <person name="Chen Y.X."/>
            <person name="Fan D.D."/>
            <person name="He J."/>
            <person name="Hou H.L."/>
            <person name="Hu L."/>
            <person name="Hu X.T."/>
            <person name="Jiang X.T."/>
            <person name="Lai R."/>
            <person name="Lang Y.S."/>
            <person name="Liang B."/>
            <person name="Liao S.G."/>
            <person name="Mu D."/>
            <person name="Ma Y.Y."/>
            <person name="Niu Y.Y."/>
            <person name="Sun X.Q."/>
            <person name="Xia J.Q."/>
            <person name="Xiao J."/>
            <person name="Xiong Z.Q."/>
            <person name="Xu L."/>
            <person name="Yang L."/>
            <person name="Zhang Y."/>
            <person name="Zhao W."/>
            <person name="Zhao X.D."/>
            <person name="Zheng Y.T."/>
            <person name="Zhou J.M."/>
            <person name="Zhu Y.B."/>
            <person name="Zhang G.J."/>
            <person name="Wang J."/>
            <person name="Yao Y.G."/>
        </authorList>
    </citation>
    <scope>NUCLEOTIDE SEQUENCE [LARGE SCALE GENOMIC DNA]</scope>
</reference>
<dbReference type="EMBL" id="KB320555">
    <property type="protein sequence ID" value="ELW68983.1"/>
    <property type="molecule type" value="Genomic_DNA"/>
</dbReference>
<accession>L9L226</accession>